<evidence type="ECO:0000256" key="3">
    <source>
        <dbReference type="ARBA" id="ARBA00023295"/>
    </source>
</evidence>
<dbReference type="PANTHER" id="PTHR10353">
    <property type="entry name" value="GLYCOSYL HYDROLASE"/>
    <property type="match status" value="1"/>
</dbReference>
<dbReference type="GO" id="GO:0008422">
    <property type="term" value="F:beta-glucosidase activity"/>
    <property type="evidence" value="ECO:0007669"/>
    <property type="project" value="UniProtKB-ARBA"/>
</dbReference>
<protein>
    <recommendedName>
        <fullName evidence="7">Beta-glucosidase</fullName>
    </recommendedName>
</protein>
<keyword evidence="6" id="KW-1185">Reference proteome</keyword>
<dbReference type="InterPro" id="IPR033132">
    <property type="entry name" value="GH_1_N_CS"/>
</dbReference>
<dbReference type="Proteomes" id="UP001630127">
    <property type="component" value="Unassembled WGS sequence"/>
</dbReference>
<evidence type="ECO:0000256" key="2">
    <source>
        <dbReference type="ARBA" id="ARBA00022801"/>
    </source>
</evidence>
<dbReference type="PROSITE" id="PS00653">
    <property type="entry name" value="GLYCOSYL_HYDROL_F1_2"/>
    <property type="match status" value="1"/>
</dbReference>
<dbReference type="GO" id="GO:0009821">
    <property type="term" value="P:alkaloid biosynthetic process"/>
    <property type="evidence" value="ECO:0007669"/>
    <property type="project" value="UniProtKB-ARBA"/>
</dbReference>
<evidence type="ECO:0000313" key="6">
    <source>
        <dbReference type="Proteomes" id="UP001630127"/>
    </source>
</evidence>
<keyword evidence="3" id="KW-0326">Glycosidase</keyword>
<reference evidence="5 6" key="1">
    <citation type="submission" date="2024-11" db="EMBL/GenBank/DDBJ databases">
        <title>A near-complete genome assembly of Cinchona calisaya.</title>
        <authorList>
            <person name="Lian D.C."/>
            <person name="Zhao X.W."/>
            <person name="Wei L."/>
        </authorList>
    </citation>
    <scope>NUCLEOTIDE SEQUENCE [LARGE SCALE GENOMIC DNA]</scope>
    <source>
        <tissue evidence="5">Nenye</tissue>
    </source>
</reference>
<dbReference type="FunFam" id="3.20.20.80:FF:000020">
    <property type="entry name" value="Beta-glucosidase 12"/>
    <property type="match status" value="1"/>
</dbReference>
<keyword evidence="2" id="KW-0378">Hydrolase</keyword>
<dbReference type="InterPro" id="IPR001360">
    <property type="entry name" value="Glyco_hydro_1"/>
</dbReference>
<dbReference type="InterPro" id="IPR017853">
    <property type="entry name" value="GH"/>
</dbReference>
<comment type="similarity">
    <text evidence="1 4">Belongs to the glycosyl hydrolase 1 family.</text>
</comment>
<dbReference type="AlphaFoldDB" id="A0ABD2ZS14"/>
<dbReference type="PRINTS" id="PR00131">
    <property type="entry name" value="GLHYDRLASE1"/>
</dbReference>
<organism evidence="5 6">
    <name type="scientific">Cinchona calisaya</name>
    <dbReference type="NCBI Taxonomy" id="153742"/>
    <lineage>
        <taxon>Eukaryota</taxon>
        <taxon>Viridiplantae</taxon>
        <taxon>Streptophyta</taxon>
        <taxon>Embryophyta</taxon>
        <taxon>Tracheophyta</taxon>
        <taxon>Spermatophyta</taxon>
        <taxon>Magnoliopsida</taxon>
        <taxon>eudicotyledons</taxon>
        <taxon>Gunneridae</taxon>
        <taxon>Pentapetalae</taxon>
        <taxon>asterids</taxon>
        <taxon>lamiids</taxon>
        <taxon>Gentianales</taxon>
        <taxon>Rubiaceae</taxon>
        <taxon>Cinchonoideae</taxon>
        <taxon>Cinchoneae</taxon>
        <taxon>Cinchona</taxon>
    </lineage>
</organism>
<dbReference type="Gene3D" id="3.20.20.80">
    <property type="entry name" value="Glycosidases"/>
    <property type="match status" value="2"/>
</dbReference>
<comment type="caution">
    <text evidence="5">The sequence shown here is derived from an EMBL/GenBank/DDBJ whole genome shotgun (WGS) entry which is preliminary data.</text>
</comment>
<evidence type="ECO:0000313" key="5">
    <source>
        <dbReference type="EMBL" id="KAL3522201.1"/>
    </source>
</evidence>
<evidence type="ECO:0000256" key="4">
    <source>
        <dbReference type="RuleBase" id="RU003690"/>
    </source>
</evidence>
<sequence>MDFRDITSSMGIPAAGFLRREDFGKDFFFGSATSAFQIEGALDKDGRGKSVWDEFADDEKRHGKNLFHPYGEDAVCHYKHYEKDVDIMKKIGFNAYRFSISWSRILPTGKQESRNQKGINFYKKLLKKLEEKKIEPFVTLLHFDVPQDLENEYRGFLDRRIADDFRDYADICFHEFGKQVKYWITINEPWSFAYGGYVLKDFLAPGRGPVDDRFDACKIAVTNIDGPIYRSTPYKIEKENDDDAFLFLPRRFSYQTSTIRKSVQKRFLKCSNSEPFDQGISDEEDPSKYAYIVAHNQLLAHGKAAKLYKDKYQMDQKGKIGITLVTHWFEPHDCDSQKDKDAAKRALDFSLGWFMHPLVYGEYPKTMRRYVKEGHLLVPDLEADKSIIQNSCDFIGVNYYTAVYVSHRKRKDRHGKKHESNYVTDQKVKHHVKDSKGKFIGKQQGATGWIYGYPKGIMDLLLHVKREYNNPLIYITENGIDDPDDHSAKLWDSIYDHQRVSFLHDHLSFVKEAKRQHVNVKGYFVWSLLDNFEWKAGFTSRFGITYVDYDSEKQERHPKLSAAWFKSLLEN</sequence>
<dbReference type="Pfam" id="PF00232">
    <property type="entry name" value="Glyco_hydro_1"/>
    <property type="match status" value="2"/>
</dbReference>
<evidence type="ECO:0008006" key="7">
    <source>
        <dbReference type="Google" id="ProtNLM"/>
    </source>
</evidence>
<dbReference type="PANTHER" id="PTHR10353:SF137">
    <property type="entry name" value="MYROSINASE 3-RELATED"/>
    <property type="match status" value="1"/>
</dbReference>
<name>A0ABD2ZS14_9GENT</name>
<dbReference type="EMBL" id="JBJUIK010000007">
    <property type="protein sequence ID" value="KAL3522201.1"/>
    <property type="molecule type" value="Genomic_DNA"/>
</dbReference>
<proteinExistence type="inferred from homology"/>
<gene>
    <name evidence="5" type="ORF">ACH5RR_015035</name>
</gene>
<accession>A0ABD2ZS14</accession>
<dbReference type="SUPFAM" id="SSF51445">
    <property type="entry name" value="(Trans)glycosidases"/>
    <property type="match status" value="1"/>
</dbReference>
<evidence type="ECO:0000256" key="1">
    <source>
        <dbReference type="ARBA" id="ARBA00010838"/>
    </source>
</evidence>